<accession>A0ABY9U0X0</accession>
<keyword evidence="3" id="KW-1185">Reference proteome</keyword>
<name>A0ABY9U0X0_STRVL</name>
<dbReference type="InterPro" id="IPR037401">
    <property type="entry name" value="SnoaL-like"/>
</dbReference>
<dbReference type="EMBL" id="CP134213">
    <property type="protein sequence ID" value="WND15882.1"/>
    <property type="molecule type" value="Genomic_DNA"/>
</dbReference>
<feature type="domain" description="SnoaL-like" evidence="1">
    <location>
        <begin position="36"/>
        <end position="68"/>
    </location>
</feature>
<gene>
    <name evidence="2" type="ORF">RI060_00145</name>
</gene>
<dbReference type="Proteomes" id="UP001249394">
    <property type="component" value="Chromosome"/>
</dbReference>
<evidence type="ECO:0000259" key="1">
    <source>
        <dbReference type="Pfam" id="PF12680"/>
    </source>
</evidence>
<sequence>MADVNVPLRVSRCVGNQGELEALMTDHPHIAVFHGLMAAFSAGDMDALTEIFHPDVVWHIGAGTRWRESTGDARKHSRCSGGSSS</sequence>
<reference evidence="2 3" key="1">
    <citation type="submission" date="2023-09" db="EMBL/GenBank/DDBJ databases">
        <title>The genome sequence of Streptomyces anthocyanicus.</title>
        <authorList>
            <person name="Mo P."/>
        </authorList>
    </citation>
    <scope>NUCLEOTIDE SEQUENCE [LARGE SCALE GENOMIC DNA]</scope>
    <source>
        <strain evidence="2 3">JCM 4387</strain>
    </source>
</reference>
<proteinExistence type="predicted"/>
<evidence type="ECO:0000313" key="2">
    <source>
        <dbReference type="EMBL" id="WND15882.1"/>
    </source>
</evidence>
<dbReference type="Gene3D" id="3.10.450.50">
    <property type="match status" value="1"/>
</dbReference>
<protein>
    <submittedName>
        <fullName evidence="2">Nuclear transport factor 2 family protein</fullName>
    </submittedName>
</protein>
<organism evidence="2 3">
    <name type="scientific">Streptomyces violaceus</name>
    <name type="common">Streptomyces venezuelae</name>
    <dbReference type="NCBI Taxonomy" id="1936"/>
    <lineage>
        <taxon>Bacteria</taxon>
        <taxon>Bacillati</taxon>
        <taxon>Actinomycetota</taxon>
        <taxon>Actinomycetes</taxon>
        <taxon>Kitasatosporales</taxon>
        <taxon>Streptomycetaceae</taxon>
        <taxon>Streptomyces</taxon>
    </lineage>
</organism>
<dbReference type="Pfam" id="PF12680">
    <property type="entry name" value="SnoaL_2"/>
    <property type="match status" value="1"/>
</dbReference>
<evidence type="ECO:0000313" key="3">
    <source>
        <dbReference type="Proteomes" id="UP001249394"/>
    </source>
</evidence>
<dbReference type="SUPFAM" id="SSF54427">
    <property type="entry name" value="NTF2-like"/>
    <property type="match status" value="1"/>
</dbReference>
<dbReference type="InterPro" id="IPR032710">
    <property type="entry name" value="NTF2-like_dom_sf"/>
</dbReference>